<dbReference type="InterPro" id="IPR013685">
    <property type="entry name" value="POTRA_FtsQ_type"/>
</dbReference>
<dbReference type="Pfam" id="PF08478">
    <property type="entry name" value="POTRA_1"/>
    <property type="match status" value="1"/>
</dbReference>
<dbReference type="Gene3D" id="3.10.20.310">
    <property type="entry name" value="membrane protein fhac"/>
    <property type="match status" value="1"/>
</dbReference>
<dbReference type="Pfam" id="PF03799">
    <property type="entry name" value="FtsQ_DivIB_C"/>
    <property type="match status" value="1"/>
</dbReference>
<dbReference type="PANTHER" id="PTHR35851:SF1">
    <property type="entry name" value="CELL DIVISION PROTEIN FTSQ"/>
    <property type="match status" value="1"/>
</dbReference>
<evidence type="ECO:0000313" key="11">
    <source>
        <dbReference type="Proteomes" id="UP000218831"/>
    </source>
</evidence>
<sequence>MTENEQHNESQNSKNAWPWIAGAVLVLGLAVMAGLYWNSTMKVERVQFEGNHFVSADDLQLVEVPTGMNPDSMNFGDIRNRFEELPYVKQADISVEPNGTMNVIITERQPVALLVDNKKKIYVDSEGIKLPIAPGKTVDVPILYGFSATPMQDTLQSKAFKTVSDFLTAVRSNDVADATISEIAWSSSDEGIVALTNQNGVKLIFGKGNFNNRLRNWEAFYGEVIKQKGIEKMRSVDLRFEGQVVTREN</sequence>
<keyword evidence="7" id="KW-0472">Membrane</keyword>
<dbReference type="RefSeq" id="WP_095606044.1">
    <property type="nucleotide sequence ID" value="NZ_NSKE01000004.1"/>
</dbReference>
<keyword evidence="6" id="KW-0131">Cell cycle</keyword>
<evidence type="ECO:0000256" key="1">
    <source>
        <dbReference type="ARBA" id="ARBA00022475"/>
    </source>
</evidence>
<dbReference type="Proteomes" id="UP000218831">
    <property type="component" value="Unassembled WGS sequence"/>
</dbReference>
<proteinExistence type="predicted"/>
<feature type="domain" description="POTRA" evidence="9">
    <location>
        <begin position="42"/>
        <end position="108"/>
    </location>
</feature>
<dbReference type="PANTHER" id="PTHR35851">
    <property type="entry name" value="CELL DIVISION PROTEIN FTSQ"/>
    <property type="match status" value="1"/>
</dbReference>
<evidence type="ECO:0000256" key="3">
    <source>
        <dbReference type="ARBA" id="ARBA00022618"/>
    </source>
</evidence>
<dbReference type="AlphaFoldDB" id="A0A2A2GCA9"/>
<organism evidence="10 11">
    <name type="scientific">Fodinibius salipaludis</name>
    <dbReference type="NCBI Taxonomy" id="2032627"/>
    <lineage>
        <taxon>Bacteria</taxon>
        <taxon>Pseudomonadati</taxon>
        <taxon>Balneolota</taxon>
        <taxon>Balneolia</taxon>
        <taxon>Balneolales</taxon>
        <taxon>Balneolaceae</taxon>
        <taxon>Fodinibius</taxon>
    </lineage>
</organism>
<keyword evidence="2" id="KW-0997">Cell inner membrane</keyword>
<keyword evidence="5 7" id="KW-1133">Transmembrane helix</keyword>
<dbReference type="Gene3D" id="3.40.50.11690">
    <property type="entry name" value="Cell division protein FtsQ/DivIB"/>
    <property type="match status" value="1"/>
</dbReference>
<evidence type="ECO:0000256" key="5">
    <source>
        <dbReference type="ARBA" id="ARBA00022989"/>
    </source>
</evidence>
<evidence type="ECO:0000256" key="4">
    <source>
        <dbReference type="ARBA" id="ARBA00022692"/>
    </source>
</evidence>
<keyword evidence="3" id="KW-0132">Cell division</keyword>
<feature type="domain" description="Cell division protein FtsQ/DivIB C-terminal" evidence="8">
    <location>
        <begin position="117"/>
        <end position="239"/>
    </location>
</feature>
<protein>
    <submittedName>
        <fullName evidence="10">Uncharacterized protein</fullName>
    </submittedName>
</protein>
<keyword evidence="4 7" id="KW-0812">Transmembrane</keyword>
<evidence type="ECO:0000259" key="8">
    <source>
        <dbReference type="Pfam" id="PF03799"/>
    </source>
</evidence>
<feature type="transmembrane region" description="Helical" evidence="7">
    <location>
        <begin position="16"/>
        <end position="37"/>
    </location>
</feature>
<name>A0A2A2GCA9_9BACT</name>
<dbReference type="InterPro" id="IPR026579">
    <property type="entry name" value="FtsQ"/>
</dbReference>
<gene>
    <name evidence="10" type="ORF">CK503_06820</name>
</gene>
<accession>A0A2A2GCA9</accession>
<reference evidence="10 11" key="1">
    <citation type="submission" date="2017-08" db="EMBL/GenBank/DDBJ databases">
        <title>Aliifodinibius alkalisoli sp. nov., isolated from saline alkaline soil.</title>
        <authorList>
            <person name="Liu D."/>
            <person name="Zhang G."/>
        </authorList>
    </citation>
    <scope>NUCLEOTIDE SEQUENCE [LARGE SCALE GENOMIC DNA]</scope>
    <source>
        <strain evidence="10 11">WN023</strain>
    </source>
</reference>
<keyword evidence="1" id="KW-1003">Cell membrane</keyword>
<evidence type="ECO:0000256" key="6">
    <source>
        <dbReference type="ARBA" id="ARBA00023306"/>
    </source>
</evidence>
<comment type="caution">
    <text evidence="10">The sequence shown here is derived from an EMBL/GenBank/DDBJ whole genome shotgun (WGS) entry which is preliminary data.</text>
</comment>
<dbReference type="GO" id="GO:0090529">
    <property type="term" value="P:cell septum assembly"/>
    <property type="evidence" value="ECO:0007669"/>
    <property type="project" value="InterPro"/>
</dbReference>
<dbReference type="OrthoDB" id="1523641at2"/>
<dbReference type="InterPro" id="IPR045335">
    <property type="entry name" value="FtsQ_C_sf"/>
</dbReference>
<evidence type="ECO:0000259" key="9">
    <source>
        <dbReference type="Pfam" id="PF08478"/>
    </source>
</evidence>
<keyword evidence="11" id="KW-1185">Reference proteome</keyword>
<dbReference type="InterPro" id="IPR005548">
    <property type="entry name" value="Cell_div_FtsQ/DivIB_C"/>
</dbReference>
<evidence type="ECO:0000256" key="7">
    <source>
        <dbReference type="SAM" id="Phobius"/>
    </source>
</evidence>
<evidence type="ECO:0000256" key="2">
    <source>
        <dbReference type="ARBA" id="ARBA00022519"/>
    </source>
</evidence>
<evidence type="ECO:0000313" key="10">
    <source>
        <dbReference type="EMBL" id="PAU94503.1"/>
    </source>
</evidence>
<dbReference type="EMBL" id="NSKE01000004">
    <property type="protein sequence ID" value="PAU94503.1"/>
    <property type="molecule type" value="Genomic_DNA"/>
</dbReference>